<dbReference type="EMBL" id="JBJUVG010000012">
    <property type="protein sequence ID" value="MFM9414267.1"/>
    <property type="molecule type" value="Genomic_DNA"/>
</dbReference>
<proteinExistence type="predicted"/>
<dbReference type="RefSeq" id="WP_408977881.1">
    <property type="nucleotide sequence ID" value="NZ_JBJUVG010000012.1"/>
</dbReference>
<gene>
    <name evidence="1" type="ORF">ACKQTC_07785</name>
</gene>
<name>A0ABW9H086_9FIRM</name>
<protein>
    <submittedName>
        <fullName evidence="1">Uncharacterized protein</fullName>
    </submittedName>
</protein>
<reference evidence="1 2" key="1">
    <citation type="journal article" date="2016" name="Int. J. Syst. Evol. Microbiol.">
        <title>Peptococcus simiae sp. nov., isolated from rhesus macaque faeces and emended description of the genus Peptococcus.</title>
        <authorList>
            <person name="Shkoporov A.N."/>
            <person name="Efimov B.A."/>
            <person name="Kondova I."/>
            <person name="Ouwerling B."/>
            <person name="Chaplin A.V."/>
            <person name="Shcherbakova V.A."/>
            <person name="Langermans J.A.M."/>
        </authorList>
    </citation>
    <scope>NUCLEOTIDE SEQUENCE [LARGE SCALE GENOMIC DNA]</scope>
    <source>
        <strain evidence="1 2">M108</strain>
    </source>
</reference>
<comment type="caution">
    <text evidence="1">The sequence shown here is derived from an EMBL/GenBank/DDBJ whole genome shotgun (WGS) entry which is preliminary data.</text>
</comment>
<dbReference type="Proteomes" id="UP001631949">
    <property type="component" value="Unassembled WGS sequence"/>
</dbReference>
<evidence type="ECO:0000313" key="1">
    <source>
        <dbReference type="EMBL" id="MFM9414267.1"/>
    </source>
</evidence>
<sequence>MKRNILVITVLGLLLCVVGAIMTVVQLAETEYVSEEEYRQALGYETMEKTFTLDPAKGPVVISDRLMDQCYLVVDNRLKDNQVYVNACYLPGKGGRPLFEVNDSNRLDLVQEGGLVFTDETSPRDVKDLLFKAGQLYKDKRMIGSFTEGTRVVVNQKNFDRINEAYYGSAAVYEDDGLDDDGEQAVVNA</sequence>
<keyword evidence="2" id="KW-1185">Reference proteome</keyword>
<evidence type="ECO:0000313" key="2">
    <source>
        <dbReference type="Proteomes" id="UP001631949"/>
    </source>
</evidence>
<organism evidence="1 2">
    <name type="scientific">Peptococcus simiae</name>
    <dbReference type="NCBI Taxonomy" id="1643805"/>
    <lineage>
        <taxon>Bacteria</taxon>
        <taxon>Bacillati</taxon>
        <taxon>Bacillota</taxon>
        <taxon>Clostridia</taxon>
        <taxon>Eubacteriales</taxon>
        <taxon>Peptococcaceae</taxon>
        <taxon>Peptococcus</taxon>
    </lineage>
</organism>
<accession>A0ABW9H086</accession>